<comment type="similarity">
    <text evidence="1">Belongs to the universal stress protein A family.</text>
</comment>
<feature type="domain" description="UspA" evidence="2">
    <location>
        <begin position="1"/>
        <end position="136"/>
    </location>
</feature>
<dbReference type="SUPFAM" id="SSF52402">
    <property type="entry name" value="Adenine nucleotide alpha hydrolases-like"/>
    <property type="match status" value="1"/>
</dbReference>
<comment type="caution">
    <text evidence="3">The sequence shown here is derived from an EMBL/GenBank/DDBJ whole genome shotgun (WGS) entry which is preliminary data.</text>
</comment>
<keyword evidence="4" id="KW-1185">Reference proteome</keyword>
<dbReference type="PRINTS" id="PR01438">
    <property type="entry name" value="UNVRSLSTRESS"/>
</dbReference>
<dbReference type="CDD" id="cd00293">
    <property type="entry name" value="USP-like"/>
    <property type="match status" value="1"/>
</dbReference>
<dbReference type="InterPro" id="IPR006015">
    <property type="entry name" value="Universal_stress_UspA"/>
</dbReference>
<dbReference type="PANTHER" id="PTHR46268">
    <property type="entry name" value="STRESS RESPONSE PROTEIN NHAX"/>
    <property type="match status" value="1"/>
</dbReference>
<gene>
    <name evidence="3" type="ORF">ACFVKH_09395</name>
</gene>
<evidence type="ECO:0000259" key="2">
    <source>
        <dbReference type="Pfam" id="PF00582"/>
    </source>
</evidence>
<evidence type="ECO:0000313" key="3">
    <source>
        <dbReference type="EMBL" id="MFE4106490.1"/>
    </source>
</evidence>
<dbReference type="EMBL" id="JBHZOL010000066">
    <property type="protein sequence ID" value="MFE4106490.1"/>
    <property type="molecule type" value="Genomic_DNA"/>
</dbReference>
<accession>A0ABW6IE81</accession>
<dbReference type="InterPro" id="IPR014729">
    <property type="entry name" value="Rossmann-like_a/b/a_fold"/>
</dbReference>
<evidence type="ECO:0000256" key="1">
    <source>
        <dbReference type="ARBA" id="ARBA00008791"/>
    </source>
</evidence>
<dbReference type="Proteomes" id="UP001600165">
    <property type="component" value="Unassembled WGS sequence"/>
</dbReference>
<sequence>MFNTILVALDDSAIGEPMMQVFSQLQLSSKAKIILTHVVTSDRPDDQADRPKAEGQDLYHRIEQQLKAYREALPCTSELEIVTGDPVEEIIRLANIYQSDLIVLGSRGLTGLSRILQGSVSGQVVAEAPCSVLVIKANRESTQKP</sequence>
<dbReference type="Pfam" id="PF00582">
    <property type="entry name" value="Usp"/>
    <property type="match status" value="1"/>
</dbReference>
<evidence type="ECO:0000313" key="4">
    <source>
        <dbReference type="Proteomes" id="UP001600165"/>
    </source>
</evidence>
<proteinExistence type="inferred from homology"/>
<dbReference type="PANTHER" id="PTHR46268:SF8">
    <property type="entry name" value="UNIVERSAL STRESS PROTEIN SLL1388"/>
    <property type="match status" value="1"/>
</dbReference>
<dbReference type="RefSeq" id="WP_377964454.1">
    <property type="nucleotide sequence ID" value="NZ_JBHZOL010000066.1"/>
</dbReference>
<protein>
    <submittedName>
        <fullName evidence="3">Universal stress protein</fullName>
    </submittedName>
</protein>
<reference evidence="3 4" key="1">
    <citation type="submission" date="2024-10" db="EMBL/GenBank/DDBJ databases">
        <authorList>
            <person name="Ratan Roy A."/>
            <person name="Morales Sandoval P.H."/>
            <person name="De Los Santos Villalobos S."/>
            <person name="Chakraborty S."/>
            <person name="Mukherjee J."/>
        </authorList>
    </citation>
    <scope>NUCLEOTIDE SEQUENCE [LARGE SCALE GENOMIC DNA]</scope>
    <source>
        <strain evidence="3 4">S1</strain>
    </source>
</reference>
<organism evidence="3 4">
    <name type="scientific">Almyronema epifaneia S1</name>
    <dbReference type="NCBI Taxonomy" id="2991925"/>
    <lineage>
        <taxon>Bacteria</taxon>
        <taxon>Bacillati</taxon>
        <taxon>Cyanobacteriota</taxon>
        <taxon>Cyanophyceae</taxon>
        <taxon>Nodosilineales</taxon>
        <taxon>Nodosilineaceae</taxon>
        <taxon>Almyronema</taxon>
        <taxon>Almyronema epifaneia</taxon>
    </lineage>
</organism>
<dbReference type="InterPro" id="IPR006016">
    <property type="entry name" value="UspA"/>
</dbReference>
<name>A0ABW6IE81_9CYAN</name>
<dbReference type="Gene3D" id="3.40.50.620">
    <property type="entry name" value="HUPs"/>
    <property type="match status" value="1"/>
</dbReference>